<evidence type="ECO:0000313" key="1">
    <source>
        <dbReference type="EMBL" id="EFH81039.1"/>
    </source>
</evidence>
<evidence type="ECO:0000313" key="2">
    <source>
        <dbReference type="Proteomes" id="UP000004508"/>
    </source>
</evidence>
<dbReference type="InterPro" id="IPR036291">
    <property type="entry name" value="NAD(P)-bd_dom_sf"/>
</dbReference>
<dbReference type="PANTHER" id="PTHR43162:SF1">
    <property type="entry name" value="PRESTALK A DIFFERENTIATION PROTEIN A"/>
    <property type="match status" value="1"/>
</dbReference>
<dbReference type="Gene3D" id="3.90.25.10">
    <property type="entry name" value="UDP-galactose 4-epimerase, domain 1"/>
    <property type="match status" value="1"/>
</dbReference>
<dbReference type="EMBL" id="ADVG01000004">
    <property type="protein sequence ID" value="EFH81039.1"/>
    <property type="molecule type" value="Genomic_DNA"/>
</dbReference>
<dbReference type="STRING" id="485913.Krac_1705"/>
<name>D6U2S5_KTERA</name>
<comment type="caution">
    <text evidence="1">The sequence shown here is derived from an EMBL/GenBank/DDBJ whole genome shotgun (WGS) entry which is preliminary data.</text>
</comment>
<accession>D6U2S5</accession>
<proteinExistence type="predicted"/>
<dbReference type="SUPFAM" id="SSF51735">
    <property type="entry name" value="NAD(P)-binding Rossmann-fold domains"/>
    <property type="match status" value="1"/>
</dbReference>
<dbReference type="Proteomes" id="UP000004508">
    <property type="component" value="Unassembled WGS sequence"/>
</dbReference>
<gene>
    <name evidence="1" type="ORF">Krac_1705</name>
</gene>
<dbReference type="FunCoup" id="D6U2S5">
    <property type="interactions" value="77"/>
</dbReference>
<dbReference type="eggNOG" id="COG0702">
    <property type="taxonomic scope" value="Bacteria"/>
</dbReference>
<dbReference type="AlphaFoldDB" id="D6U2S5"/>
<keyword evidence="2" id="KW-1185">Reference proteome</keyword>
<protein>
    <submittedName>
        <fullName evidence="1">Uncharacterized protein</fullName>
    </submittedName>
</protein>
<dbReference type="InParanoid" id="D6U2S5"/>
<sequence>MRSRHCPPWRLWKVICFDPRRLEPLWTAWSVFCAAERMLETQSTFIDAAQEGWRALVLKQALVLIRRNRAISWRVRVSMGTPASQPIHAVLSPGSASDASESLAFSIGRESTRPSPVDSENIAKATFAILHSEGHEGKIYDMTGPESLTMAEIVERISQATGKAIRYINRTMEEYRRAMLAAGASPERADAFVELWRERSECSMSIMSKQKRVAWGNRVPPHTLL</sequence>
<dbReference type="InterPro" id="IPR051604">
    <property type="entry name" value="Ergot_Alk_Oxidoreductase"/>
</dbReference>
<dbReference type="Gene3D" id="3.40.50.720">
    <property type="entry name" value="NAD(P)-binding Rossmann-like Domain"/>
    <property type="match status" value="1"/>
</dbReference>
<organism evidence="1 2">
    <name type="scientific">Ktedonobacter racemifer DSM 44963</name>
    <dbReference type="NCBI Taxonomy" id="485913"/>
    <lineage>
        <taxon>Bacteria</taxon>
        <taxon>Bacillati</taxon>
        <taxon>Chloroflexota</taxon>
        <taxon>Ktedonobacteria</taxon>
        <taxon>Ktedonobacterales</taxon>
        <taxon>Ktedonobacteraceae</taxon>
        <taxon>Ktedonobacter</taxon>
    </lineage>
</organism>
<dbReference type="PANTHER" id="PTHR43162">
    <property type="match status" value="1"/>
</dbReference>
<reference evidence="1 2" key="1">
    <citation type="journal article" date="2011" name="Stand. Genomic Sci.">
        <title>Non-contiguous finished genome sequence and contextual data of the filamentous soil bacterium Ktedonobacter racemifer type strain (SOSP1-21).</title>
        <authorList>
            <person name="Chang Y.J."/>
            <person name="Land M."/>
            <person name="Hauser L."/>
            <person name="Chertkov O."/>
            <person name="Del Rio T.G."/>
            <person name="Nolan M."/>
            <person name="Copeland A."/>
            <person name="Tice H."/>
            <person name="Cheng J.F."/>
            <person name="Lucas S."/>
            <person name="Han C."/>
            <person name="Goodwin L."/>
            <person name="Pitluck S."/>
            <person name="Ivanova N."/>
            <person name="Ovchinikova G."/>
            <person name="Pati A."/>
            <person name="Chen A."/>
            <person name="Palaniappan K."/>
            <person name="Mavromatis K."/>
            <person name="Liolios K."/>
            <person name="Brettin T."/>
            <person name="Fiebig A."/>
            <person name="Rohde M."/>
            <person name="Abt B."/>
            <person name="Goker M."/>
            <person name="Detter J.C."/>
            <person name="Woyke T."/>
            <person name="Bristow J."/>
            <person name="Eisen J.A."/>
            <person name="Markowitz V."/>
            <person name="Hugenholtz P."/>
            <person name="Kyrpides N.C."/>
            <person name="Klenk H.P."/>
            <person name="Lapidus A."/>
        </authorList>
    </citation>
    <scope>NUCLEOTIDE SEQUENCE [LARGE SCALE GENOMIC DNA]</scope>
    <source>
        <strain evidence="2">DSM 44963</strain>
    </source>
</reference>